<dbReference type="Proteomes" id="UP001233999">
    <property type="component" value="Unassembled WGS sequence"/>
</dbReference>
<gene>
    <name evidence="1" type="ORF">L9F63_018882</name>
</gene>
<reference evidence="1" key="2">
    <citation type="submission" date="2023-05" db="EMBL/GenBank/DDBJ databases">
        <authorList>
            <person name="Fouks B."/>
        </authorList>
    </citation>
    <scope>NUCLEOTIDE SEQUENCE</scope>
    <source>
        <strain evidence="1">Stay&amp;Tobe</strain>
        <tissue evidence="1">Testes</tissue>
    </source>
</reference>
<comment type="caution">
    <text evidence="1">The sequence shown here is derived from an EMBL/GenBank/DDBJ whole genome shotgun (WGS) entry which is preliminary data.</text>
</comment>
<feature type="non-terminal residue" evidence="1">
    <location>
        <position position="1"/>
    </location>
</feature>
<reference evidence="1" key="1">
    <citation type="journal article" date="2023" name="IScience">
        <title>Live-bearing cockroach genome reveals convergent evolutionary mechanisms linked to viviparity in insects and beyond.</title>
        <authorList>
            <person name="Fouks B."/>
            <person name="Harrison M.C."/>
            <person name="Mikhailova A.A."/>
            <person name="Marchal E."/>
            <person name="English S."/>
            <person name="Carruthers M."/>
            <person name="Jennings E.C."/>
            <person name="Chiamaka E.L."/>
            <person name="Frigard R.A."/>
            <person name="Pippel M."/>
            <person name="Attardo G.M."/>
            <person name="Benoit J.B."/>
            <person name="Bornberg-Bauer E."/>
            <person name="Tobe S.S."/>
        </authorList>
    </citation>
    <scope>NUCLEOTIDE SEQUENCE</scope>
    <source>
        <strain evidence="1">Stay&amp;Tobe</strain>
    </source>
</reference>
<evidence type="ECO:0000313" key="1">
    <source>
        <dbReference type="EMBL" id="KAJ9587682.1"/>
    </source>
</evidence>
<dbReference type="EMBL" id="JASPKZ010006075">
    <property type="protein sequence ID" value="KAJ9587682.1"/>
    <property type="molecule type" value="Genomic_DNA"/>
</dbReference>
<name>A0AAD8EFD7_DIPPU</name>
<accession>A0AAD8EFD7</accession>
<evidence type="ECO:0000313" key="2">
    <source>
        <dbReference type="Proteomes" id="UP001233999"/>
    </source>
</evidence>
<organism evidence="1 2">
    <name type="scientific">Diploptera punctata</name>
    <name type="common">Pacific beetle cockroach</name>
    <dbReference type="NCBI Taxonomy" id="6984"/>
    <lineage>
        <taxon>Eukaryota</taxon>
        <taxon>Metazoa</taxon>
        <taxon>Ecdysozoa</taxon>
        <taxon>Arthropoda</taxon>
        <taxon>Hexapoda</taxon>
        <taxon>Insecta</taxon>
        <taxon>Pterygota</taxon>
        <taxon>Neoptera</taxon>
        <taxon>Polyneoptera</taxon>
        <taxon>Dictyoptera</taxon>
        <taxon>Blattodea</taxon>
        <taxon>Blaberoidea</taxon>
        <taxon>Blaberidae</taxon>
        <taxon>Diplopterinae</taxon>
        <taxon>Diploptera</taxon>
    </lineage>
</organism>
<feature type="non-terminal residue" evidence="1">
    <location>
        <position position="61"/>
    </location>
</feature>
<dbReference type="AlphaFoldDB" id="A0AAD8EFD7"/>
<proteinExistence type="predicted"/>
<sequence length="61" mass="7332">CLVFFITSRQDENHMVLFSCQVSQVNWRNPYIKLKIATQQSVNVRNNGTKIRFSVQREFRR</sequence>
<protein>
    <submittedName>
        <fullName evidence="1">Uncharacterized protein</fullName>
    </submittedName>
</protein>
<keyword evidence="2" id="KW-1185">Reference proteome</keyword>